<dbReference type="InterPro" id="IPR001660">
    <property type="entry name" value="SAM"/>
</dbReference>
<evidence type="ECO:0000259" key="11">
    <source>
        <dbReference type="PROSITE" id="PS50110"/>
    </source>
</evidence>
<gene>
    <name evidence="13" type="ORF">CEUSTIGMA_g6649.t1</name>
</gene>
<dbReference type="SUPFAM" id="SSF47769">
    <property type="entry name" value="SAM/Pointed domain"/>
    <property type="match status" value="1"/>
</dbReference>
<accession>A0A250X8G4</accession>
<feature type="domain" description="Guanylate cyclase" evidence="12">
    <location>
        <begin position="342"/>
        <end position="466"/>
    </location>
</feature>
<comment type="similarity">
    <text evidence="8">Belongs to the adenylyl cyclase class-4/guanylyl cyclase family.</text>
</comment>
<evidence type="ECO:0000256" key="1">
    <source>
        <dbReference type="ARBA" id="ARBA00004370"/>
    </source>
</evidence>
<keyword evidence="7" id="KW-0597">Phosphoprotein</keyword>
<dbReference type="InterPro" id="IPR011006">
    <property type="entry name" value="CheY-like_superfamily"/>
</dbReference>
<evidence type="ECO:0000313" key="14">
    <source>
        <dbReference type="Proteomes" id="UP000232323"/>
    </source>
</evidence>
<keyword evidence="4" id="KW-1133">Transmembrane helix</keyword>
<evidence type="ECO:0000256" key="2">
    <source>
        <dbReference type="ARBA" id="ARBA00022692"/>
    </source>
</evidence>
<dbReference type="Gene3D" id="1.10.150.50">
    <property type="entry name" value="Transcription Factor, Ets-1"/>
    <property type="match status" value="1"/>
</dbReference>
<dbReference type="PROSITE" id="PS50110">
    <property type="entry name" value="RESPONSE_REGULATORY"/>
    <property type="match status" value="1"/>
</dbReference>
<feature type="compositionally biased region" description="Basic and acidic residues" evidence="9">
    <location>
        <begin position="74"/>
        <end position="83"/>
    </location>
</feature>
<name>A0A250X8G4_9CHLO</name>
<evidence type="ECO:0000256" key="5">
    <source>
        <dbReference type="ARBA" id="ARBA00023136"/>
    </source>
</evidence>
<evidence type="ECO:0000256" key="8">
    <source>
        <dbReference type="RuleBase" id="RU000405"/>
    </source>
</evidence>
<comment type="caution">
    <text evidence="13">The sequence shown here is derived from an EMBL/GenBank/DDBJ whole genome shotgun (WGS) entry which is preliminary data.</text>
</comment>
<dbReference type="InterPro" id="IPR013761">
    <property type="entry name" value="SAM/pointed_sf"/>
</dbReference>
<comment type="subcellular location">
    <subcellularLocation>
        <location evidence="1">Membrane</location>
    </subcellularLocation>
</comment>
<evidence type="ECO:0000256" key="9">
    <source>
        <dbReference type="SAM" id="MobiDB-lite"/>
    </source>
</evidence>
<feature type="region of interest" description="Disordered" evidence="9">
    <location>
        <begin position="121"/>
        <end position="161"/>
    </location>
</feature>
<dbReference type="GO" id="GO:0005886">
    <property type="term" value="C:plasma membrane"/>
    <property type="evidence" value="ECO:0007669"/>
    <property type="project" value="TreeGrafter"/>
</dbReference>
<dbReference type="SUPFAM" id="SSF52172">
    <property type="entry name" value="CheY-like"/>
    <property type="match status" value="1"/>
</dbReference>
<feature type="compositionally biased region" description="Polar residues" evidence="9">
    <location>
        <begin position="58"/>
        <end position="73"/>
    </location>
</feature>
<dbReference type="SMART" id="SM00448">
    <property type="entry name" value="REC"/>
    <property type="match status" value="1"/>
</dbReference>
<dbReference type="InterPro" id="IPR001054">
    <property type="entry name" value="A/G_cyclase"/>
</dbReference>
<dbReference type="GO" id="GO:0000160">
    <property type="term" value="P:phosphorelay signal transduction system"/>
    <property type="evidence" value="ECO:0007669"/>
    <property type="project" value="InterPro"/>
</dbReference>
<dbReference type="InterPro" id="IPR018297">
    <property type="entry name" value="A/G_cyclase_CS"/>
</dbReference>
<dbReference type="InterPro" id="IPR001789">
    <property type="entry name" value="Sig_transdc_resp-reg_receiver"/>
</dbReference>
<dbReference type="SMART" id="SM00044">
    <property type="entry name" value="CYCc"/>
    <property type="match status" value="1"/>
</dbReference>
<dbReference type="PANTHER" id="PTHR11920:SF335">
    <property type="entry name" value="GUANYLATE CYCLASE"/>
    <property type="match status" value="1"/>
</dbReference>
<dbReference type="InterPro" id="IPR029787">
    <property type="entry name" value="Nucleotide_cyclase"/>
</dbReference>
<dbReference type="GO" id="GO:0000166">
    <property type="term" value="F:nucleotide binding"/>
    <property type="evidence" value="ECO:0007669"/>
    <property type="project" value="UniProtKB-KW"/>
</dbReference>
<feature type="domain" description="Response regulatory" evidence="11">
    <location>
        <begin position="178"/>
        <end position="296"/>
    </location>
</feature>
<feature type="region of interest" description="Disordered" evidence="9">
    <location>
        <begin position="54"/>
        <end position="101"/>
    </location>
</feature>
<evidence type="ECO:0000256" key="4">
    <source>
        <dbReference type="ARBA" id="ARBA00022989"/>
    </source>
</evidence>
<evidence type="ECO:0000259" key="12">
    <source>
        <dbReference type="PROSITE" id="PS50125"/>
    </source>
</evidence>
<feature type="region of interest" description="Disordered" evidence="9">
    <location>
        <begin position="780"/>
        <end position="831"/>
    </location>
</feature>
<dbReference type="PROSITE" id="PS50105">
    <property type="entry name" value="SAM_DOMAIN"/>
    <property type="match status" value="1"/>
</dbReference>
<sequence>MEVVSEMSVGSTFTVWLPLYQDGTPLMLLEEAEKTMENSDNEVPYKMWSAGRREIPSESAQPKANNYSQSFRTDSLERNRVKESGLASSSIPIAPQDTTSPVDTAIGSSLYSNNYLLSARARSSSGSGGEHTHTITSKASTTANPLRFRTPPSAQPSRSSIGFQSNKQFHREVHDVCLVLSVDDDPINQMVVENLLIPDGYKVEQAMSGNEALDFLRQSEVLPDVILLDIMMPDMSGYEVCHEIRRQYSSVSIPIIMVSAMGNPEHVTRGLEAGSVDYVKKPFHRQELLSRVRAQVRNREVFEAEMESRKVTDRLKKIMPMSVVQRLQAGQSMIADAHQEVTVLFADVAEFWSRSNTTTEVVLHMNEMYKMFESLLDKHQVFRVEHSGDSYMAISGHDGSKDHVTRILGLAQDMLEASNGVRYASGRSLRFRIGMHTGPAYAGVVGIESPRYCVFGDTVAIASSLETSAHPHTIQVSDKVVELLPENKELFAPYRNRLLVTTYSMSTHIVKCGDYEDALEALDTVVGSSDESAGVGHLEAAALSSQLAATRDEQRRLKTELEEAALERELMEKQAQVKTYLVQSLKQAVEVAEEEKEKLEERHRQLQEESAAATAAALATASSSNTASPSRLQQRYVDARHFGTGRATADSLDTPGSLGGSVRPESVVYGSDIMPLSNKSYVATHMVNNFWSESYNLDRFLQDIGLGQYHSVLARQEVTPMVLADASDADLIALGVEKFGARRRIQEAAGQYREKMATMMRLMMMYKESDASIHHEMGMGEGAAEEGQGEEAEEEALPTGPVSQMLAHHKREGALSGGVDTPTVSSPHKST</sequence>
<dbReference type="Pfam" id="PF00072">
    <property type="entry name" value="Response_reg"/>
    <property type="match status" value="1"/>
</dbReference>
<dbReference type="CDD" id="cd07302">
    <property type="entry name" value="CHD"/>
    <property type="match status" value="1"/>
</dbReference>
<keyword evidence="6 8" id="KW-0456">Lyase</keyword>
<dbReference type="OrthoDB" id="60033at2759"/>
<keyword evidence="5" id="KW-0472">Membrane</keyword>
<dbReference type="SMART" id="SM00454">
    <property type="entry name" value="SAM"/>
    <property type="match status" value="1"/>
</dbReference>
<proteinExistence type="inferred from homology"/>
<feature type="compositionally biased region" description="Acidic residues" evidence="9">
    <location>
        <begin position="783"/>
        <end position="796"/>
    </location>
</feature>
<dbReference type="SUPFAM" id="SSF55073">
    <property type="entry name" value="Nucleotide cyclase"/>
    <property type="match status" value="1"/>
</dbReference>
<evidence type="ECO:0008006" key="15">
    <source>
        <dbReference type="Google" id="ProtNLM"/>
    </source>
</evidence>
<feature type="domain" description="SAM" evidence="10">
    <location>
        <begin position="692"/>
        <end position="755"/>
    </location>
</feature>
<feature type="modified residue" description="4-aspartylphosphate" evidence="7">
    <location>
        <position position="229"/>
    </location>
</feature>
<organism evidence="13 14">
    <name type="scientific">Chlamydomonas eustigma</name>
    <dbReference type="NCBI Taxonomy" id="1157962"/>
    <lineage>
        <taxon>Eukaryota</taxon>
        <taxon>Viridiplantae</taxon>
        <taxon>Chlorophyta</taxon>
        <taxon>core chlorophytes</taxon>
        <taxon>Chlorophyceae</taxon>
        <taxon>CS clade</taxon>
        <taxon>Chlamydomonadales</taxon>
        <taxon>Chlamydomonadaceae</taxon>
        <taxon>Chlamydomonas</taxon>
    </lineage>
</organism>
<feature type="compositionally biased region" description="Low complexity" evidence="9">
    <location>
        <begin position="610"/>
        <end position="630"/>
    </location>
</feature>
<evidence type="ECO:0000256" key="6">
    <source>
        <dbReference type="ARBA" id="ARBA00023239"/>
    </source>
</evidence>
<dbReference type="Pfam" id="PF00536">
    <property type="entry name" value="SAM_1"/>
    <property type="match status" value="1"/>
</dbReference>
<feature type="compositionally biased region" description="Polar residues" evidence="9">
    <location>
        <begin position="134"/>
        <end position="144"/>
    </location>
</feature>
<evidence type="ECO:0000313" key="13">
    <source>
        <dbReference type="EMBL" id="GAX79209.1"/>
    </source>
</evidence>
<dbReference type="Gene3D" id="3.30.70.1230">
    <property type="entry name" value="Nucleotide cyclase"/>
    <property type="match status" value="1"/>
</dbReference>
<feature type="region of interest" description="Disordered" evidence="9">
    <location>
        <begin position="596"/>
        <end position="632"/>
    </location>
</feature>
<protein>
    <recommendedName>
        <fullName evidence="15">Guanylate cyclase</fullName>
    </recommendedName>
</protein>
<dbReference type="GO" id="GO:0004016">
    <property type="term" value="F:adenylate cyclase activity"/>
    <property type="evidence" value="ECO:0007669"/>
    <property type="project" value="TreeGrafter"/>
</dbReference>
<feature type="compositionally biased region" description="Polar residues" evidence="9">
    <location>
        <begin position="822"/>
        <end position="831"/>
    </location>
</feature>
<keyword evidence="2" id="KW-0812">Transmembrane</keyword>
<dbReference type="GO" id="GO:0007168">
    <property type="term" value="P:receptor guanylyl cyclase signaling pathway"/>
    <property type="evidence" value="ECO:0007669"/>
    <property type="project" value="TreeGrafter"/>
</dbReference>
<dbReference type="GO" id="GO:0004383">
    <property type="term" value="F:guanylate cyclase activity"/>
    <property type="evidence" value="ECO:0007669"/>
    <property type="project" value="TreeGrafter"/>
</dbReference>
<keyword evidence="3" id="KW-0547">Nucleotide-binding</keyword>
<evidence type="ECO:0000256" key="3">
    <source>
        <dbReference type="ARBA" id="ARBA00022741"/>
    </source>
</evidence>
<dbReference type="GO" id="GO:0001653">
    <property type="term" value="F:peptide receptor activity"/>
    <property type="evidence" value="ECO:0007669"/>
    <property type="project" value="TreeGrafter"/>
</dbReference>
<evidence type="ECO:0000256" key="7">
    <source>
        <dbReference type="PROSITE-ProRule" id="PRU00169"/>
    </source>
</evidence>
<feature type="compositionally biased region" description="Basic and acidic residues" evidence="9">
    <location>
        <begin position="596"/>
        <end position="607"/>
    </location>
</feature>
<evidence type="ECO:0000259" key="10">
    <source>
        <dbReference type="PROSITE" id="PS50105"/>
    </source>
</evidence>
<feature type="compositionally biased region" description="Polar residues" evidence="9">
    <location>
        <begin position="86"/>
        <end position="101"/>
    </location>
</feature>
<reference evidence="13 14" key="1">
    <citation type="submission" date="2017-08" db="EMBL/GenBank/DDBJ databases">
        <title>Acidophilic green algal genome provides insights into adaptation to an acidic environment.</title>
        <authorList>
            <person name="Hirooka S."/>
            <person name="Hirose Y."/>
            <person name="Kanesaki Y."/>
            <person name="Higuchi S."/>
            <person name="Fujiwara T."/>
            <person name="Onuma R."/>
            <person name="Era A."/>
            <person name="Ohbayashi R."/>
            <person name="Uzuka A."/>
            <person name="Nozaki H."/>
            <person name="Yoshikawa H."/>
            <person name="Miyagishima S.Y."/>
        </authorList>
    </citation>
    <scope>NUCLEOTIDE SEQUENCE [LARGE SCALE GENOMIC DNA]</scope>
    <source>
        <strain evidence="13 14">NIES-2499</strain>
    </source>
</reference>
<dbReference type="CDD" id="cd09487">
    <property type="entry name" value="SAM_superfamily"/>
    <property type="match status" value="1"/>
</dbReference>
<dbReference type="InterPro" id="IPR050401">
    <property type="entry name" value="Cyclic_nucleotide_synthase"/>
</dbReference>
<dbReference type="PROSITE" id="PS50125">
    <property type="entry name" value="GUANYLATE_CYCLASE_2"/>
    <property type="match status" value="1"/>
</dbReference>
<keyword evidence="14" id="KW-1185">Reference proteome</keyword>
<dbReference type="EMBL" id="BEGY01000040">
    <property type="protein sequence ID" value="GAX79209.1"/>
    <property type="molecule type" value="Genomic_DNA"/>
</dbReference>
<dbReference type="PANTHER" id="PTHR11920">
    <property type="entry name" value="GUANYLYL CYCLASE"/>
    <property type="match status" value="1"/>
</dbReference>
<dbReference type="Pfam" id="PF00211">
    <property type="entry name" value="Guanylate_cyc"/>
    <property type="match status" value="1"/>
</dbReference>
<dbReference type="PROSITE" id="PS00452">
    <property type="entry name" value="GUANYLATE_CYCLASE_1"/>
    <property type="match status" value="1"/>
</dbReference>
<dbReference type="Proteomes" id="UP000232323">
    <property type="component" value="Unassembled WGS sequence"/>
</dbReference>
<dbReference type="AlphaFoldDB" id="A0A250X8G4"/>
<dbReference type="Gene3D" id="3.40.50.2300">
    <property type="match status" value="1"/>
</dbReference>